<evidence type="ECO:0000256" key="4">
    <source>
        <dbReference type="SAM" id="MobiDB-lite"/>
    </source>
</evidence>
<reference evidence="6 7" key="2">
    <citation type="submission" date="2018-11" db="EMBL/GenBank/DDBJ databases">
        <authorList>
            <consortium name="Pathogen Informatics"/>
        </authorList>
    </citation>
    <scope>NUCLEOTIDE SEQUENCE [LARGE SCALE GENOMIC DNA]</scope>
</reference>
<accession>A0A0R3TNX6</accession>
<reference evidence="8" key="1">
    <citation type="submission" date="2017-02" db="UniProtKB">
        <authorList>
            <consortium name="WormBaseParasite"/>
        </authorList>
    </citation>
    <scope>IDENTIFICATION</scope>
</reference>
<feature type="compositionally biased region" description="Polar residues" evidence="4">
    <location>
        <begin position="1"/>
        <end position="10"/>
    </location>
</feature>
<feature type="compositionally biased region" description="Basic and acidic residues" evidence="4">
    <location>
        <begin position="20"/>
        <end position="29"/>
    </location>
</feature>
<organism evidence="8">
    <name type="scientific">Rodentolepis nana</name>
    <name type="common">Dwarf tapeworm</name>
    <name type="synonym">Hymenolepis nana</name>
    <dbReference type="NCBI Taxonomy" id="102285"/>
    <lineage>
        <taxon>Eukaryota</taxon>
        <taxon>Metazoa</taxon>
        <taxon>Spiralia</taxon>
        <taxon>Lophotrochozoa</taxon>
        <taxon>Platyhelminthes</taxon>
        <taxon>Cestoda</taxon>
        <taxon>Eucestoda</taxon>
        <taxon>Cyclophyllidea</taxon>
        <taxon>Hymenolepididae</taxon>
        <taxon>Rodentolepis</taxon>
    </lineage>
</organism>
<dbReference type="OrthoDB" id="446635at2759"/>
<dbReference type="STRING" id="102285.A0A0R3TNX6"/>
<evidence type="ECO:0000259" key="5">
    <source>
        <dbReference type="Pfam" id="PF09745"/>
    </source>
</evidence>
<feature type="domain" description="Nuclear speckle splicing regulatory protein 1 N-terminal" evidence="5">
    <location>
        <begin position="68"/>
        <end position="185"/>
    </location>
</feature>
<feature type="compositionally biased region" description="Basic and acidic residues" evidence="4">
    <location>
        <begin position="309"/>
        <end position="337"/>
    </location>
</feature>
<feature type="compositionally biased region" description="Basic and acidic residues" evidence="4">
    <location>
        <begin position="212"/>
        <end position="221"/>
    </location>
</feature>
<dbReference type="GO" id="GO:0000381">
    <property type="term" value="P:regulation of alternative mRNA splicing, via spliceosome"/>
    <property type="evidence" value="ECO:0007669"/>
    <property type="project" value="InterPro"/>
</dbReference>
<dbReference type="AlphaFoldDB" id="A0A0R3TNX6"/>
<feature type="compositionally biased region" description="Low complexity" evidence="4">
    <location>
        <begin position="222"/>
        <end position="232"/>
    </location>
</feature>
<evidence type="ECO:0000313" key="8">
    <source>
        <dbReference type="WBParaSite" id="HNAJ_0000912501-mRNA-1"/>
    </source>
</evidence>
<dbReference type="EMBL" id="UZAE01012500">
    <property type="protein sequence ID" value="VDO05429.1"/>
    <property type="molecule type" value="Genomic_DNA"/>
</dbReference>
<keyword evidence="7" id="KW-1185">Reference proteome</keyword>
<dbReference type="Pfam" id="PF09745">
    <property type="entry name" value="NSRP1_N"/>
    <property type="match status" value="1"/>
</dbReference>
<evidence type="ECO:0000313" key="7">
    <source>
        <dbReference type="Proteomes" id="UP000278807"/>
    </source>
</evidence>
<dbReference type="InterPro" id="IPR018612">
    <property type="entry name" value="NSRP1_N"/>
</dbReference>
<evidence type="ECO:0000256" key="2">
    <source>
        <dbReference type="ARBA" id="ARBA00023054"/>
    </source>
</evidence>
<gene>
    <name evidence="6" type="ORF">HNAJ_LOCUS9121</name>
</gene>
<feature type="compositionally biased region" description="Basic and acidic residues" evidence="4">
    <location>
        <begin position="257"/>
        <end position="280"/>
    </location>
</feature>
<dbReference type="PANTHER" id="PTHR31938">
    <property type="entry name" value="NUCLEAR SPECKLE SPLICING REGULATORY PROTEIN 1"/>
    <property type="match status" value="1"/>
</dbReference>
<evidence type="ECO:0000256" key="3">
    <source>
        <dbReference type="SAM" id="Coils"/>
    </source>
</evidence>
<dbReference type="WBParaSite" id="HNAJ_0000912501-mRNA-1">
    <property type="protein sequence ID" value="HNAJ_0000912501-mRNA-1"/>
    <property type="gene ID" value="HNAJ_0000912501"/>
</dbReference>
<dbReference type="InterPro" id="IPR042816">
    <property type="entry name" value="Nsrp1"/>
</dbReference>
<sequence length="385" mass="44735">MSLNNITGNQYGLIIPNKKPNREPAKIVPEKNVFGEESEEEEDAKFKHPSFDVKMETLKASLRKSTKINLEKALEEDASVFQYDEVYDEITREKEHKISEKSMPTARKSRYVNKLLEVSAVRKLEKELHNERKAQRELEAEKDKYADKESFVTGAYKAKMAELRELVEKRRQEEAIEDVMDITKQDGLGGFYRYMYQQKTDSKPGSKSQDVASKKDEKSEKPSSSLSPPNSKYRQENDRERYIPSSSRTRNPSSPPRYKEYRTESSRRSEHVGHRPDKNKHSSSSSHHNHHRRHSSSPEKHSSRHRHSVFNDRKNRENRRKDGGEKTATKEVGKKVDQSPPPPGFILAKPRQITDEEIQEARKRYLARKSAGLNRPTVVHSDDEY</sequence>
<evidence type="ECO:0000313" key="6">
    <source>
        <dbReference type="EMBL" id="VDO05429.1"/>
    </source>
</evidence>
<feature type="coiled-coil region" evidence="3">
    <location>
        <begin position="121"/>
        <end position="148"/>
    </location>
</feature>
<proteinExistence type="inferred from homology"/>
<feature type="compositionally biased region" description="Basic and acidic residues" evidence="4">
    <location>
        <begin position="233"/>
        <end position="242"/>
    </location>
</feature>
<dbReference type="PANTHER" id="PTHR31938:SF4">
    <property type="entry name" value="NUCLEAR SPECKLE SPLICING REGULATORY PROTEIN 1"/>
    <property type="match status" value="1"/>
</dbReference>
<feature type="region of interest" description="Disordered" evidence="4">
    <location>
        <begin position="195"/>
        <end position="354"/>
    </location>
</feature>
<keyword evidence="2 3" id="KW-0175">Coiled coil</keyword>
<dbReference type="Proteomes" id="UP000278807">
    <property type="component" value="Unassembled WGS sequence"/>
</dbReference>
<evidence type="ECO:0000256" key="1">
    <source>
        <dbReference type="ARBA" id="ARBA00010126"/>
    </source>
</evidence>
<protein>
    <submittedName>
        <fullName evidence="8">NSRP1_N domain-containing protein</fullName>
    </submittedName>
</protein>
<name>A0A0R3TNX6_RODNA</name>
<feature type="compositionally biased region" description="Polar residues" evidence="4">
    <location>
        <begin position="197"/>
        <end position="211"/>
    </location>
</feature>
<feature type="region of interest" description="Disordered" evidence="4">
    <location>
        <begin position="1"/>
        <end position="46"/>
    </location>
</feature>
<comment type="similarity">
    <text evidence="1">Belongs to the NSRP1 family.</text>
</comment>